<dbReference type="SUPFAM" id="SSF110087">
    <property type="entry name" value="DR1885-like metal-binding protein"/>
    <property type="match status" value="1"/>
</dbReference>
<accession>A0ABU2MXQ2</accession>
<name>A0ABU2MXQ2_9ACTN</name>
<gene>
    <name evidence="1" type="ORF">RM590_28240</name>
</gene>
<evidence type="ECO:0000313" key="2">
    <source>
        <dbReference type="Proteomes" id="UP001183246"/>
    </source>
</evidence>
<dbReference type="InterPro" id="IPR058248">
    <property type="entry name" value="Lxx211020-like"/>
</dbReference>
<protein>
    <submittedName>
        <fullName evidence="1">Copper chaperone PCu(A)C</fullName>
    </submittedName>
</protein>
<keyword evidence="2" id="KW-1185">Reference proteome</keyword>
<organism evidence="1 2">
    <name type="scientific">Streptomyces litchfieldiae</name>
    <dbReference type="NCBI Taxonomy" id="3075543"/>
    <lineage>
        <taxon>Bacteria</taxon>
        <taxon>Bacillati</taxon>
        <taxon>Actinomycetota</taxon>
        <taxon>Actinomycetes</taxon>
        <taxon>Kitasatosporales</taxon>
        <taxon>Streptomycetaceae</taxon>
        <taxon>Streptomyces</taxon>
    </lineage>
</organism>
<sequence>MNRPTIPARITEVLGAAVAPLAACVLALTGLTAWTLSGQAGRPAELTVTDARVWTAPNPAITAAFFTISNTGEGADDLVAVTSPLSDDIMLSRSVDVTETARTMEMLDSVPIGPGEVLEMTPLTLDVMVRRPEPVAVGDQVPFTLHFRNSPSVTVRAEVVSPGS</sequence>
<dbReference type="PANTHER" id="PTHR36302:SF1">
    <property type="entry name" value="COPPER CHAPERONE PCU(A)C"/>
    <property type="match status" value="1"/>
</dbReference>
<dbReference type="InterPro" id="IPR007410">
    <property type="entry name" value="LpqE-like"/>
</dbReference>
<dbReference type="Gene3D" id="2.60.40.1890">
    <property type="entry name" value="PCu(A)C copper chaperone"/>
    <property type="match status" value="1"/>
</dbReference>
<comment type="caution">
    <text evidence="1">The sequence shown here is derived from an EMBL/GenBank/DDBJ whole genome shotgun (WGS) entry which is preliminary data.</text>
</comment>
<dbReference type="PANTHER" id="PTHR36302">
    <property type="entry name" value="BLR7088 PROTEIN"/>
    <property type="match status" value="1"/>
</dbReference>
<dbReference type="RefSeq" id="WP_311707565.1">
    <property type="nucleotide sequence ID" value="NZ_JAVREL010000020.1"/>
</dbReference>
<dbReference type="EMBL" id="JAVREL010000020">
    <property type="protein sequence ID" value="MDT0346443.1"/>
    <property type="molecule type" value="Genomic_DNA"/>
</dbReference>
<dbReference type="Pfam" id="PF04314">
    <property type="entry name" value="PCuAC"/>
    <property type="match status" value="1"/>
</dbReference>
<proteinExistence type="predicted"/>
<dbReference type="Proteomes" id="UP001183246">
    <property type="component" value="Unassembled WGS sequence"/>
</dbReference>
<dbReference type="InterPro" id="IPR036182">
    <property type="entry name" value="PCuAC_sf"/>
</dbReference>
<reference evidence="2" key="1">
    <citation type="submission" date="2023-07" db="EMBL/GenBank/DDBJ databases">
        <title>30 novel species of actinomycetes from the DSMZ collection.</title>
        <authorList>
            <person name="Nouioui I."/>
        </authorList>
    </citation>
    <scope>NUCLEOTIDE SEQUENCE [LARGE SCALE GENOMIC DNA]</scope>
    <source>
        <strain evidence="2">DSM 44938</strain>
    </source>
</reference>
<evidence type="ECO:0000313" key="1">
    <source>
        <dbReference type="EMBL" id="MDT0346443.1"/>
    </source>
</evidence>